<keyword evidence="7" id="KW-1185">Reference proteome</keyword>
<evidence type="ECO:0000313" key="7">
    <source>
        <dbReference type="Proteomes" id="UP000077202"/>
    </source>
</evidence>
<comment type="subcellular location">
    <subcellularLocation>
        <location evidence="1">Nucleus</location>
        <location evidence="1">Nucleolus</location>
    </subcellularLocation>
</comment>
<dbReference type="PANTHER" id="PTHR18034">
    <property type="entry name" value="CELL CYCLE CONTROL PROTEIN CWF22-RELATED"/>
    <property type="match status" value="1"/>
</dbReference>
<feature type="region of interest" description="Disordered" evidence="4">
    <location>
        <begin position="1"/>
        <end position="74"/>
    </location>
</feature>
<comment type="caution">
    <text evidence="6">The sequence shown here is derived from an EMBL/GenBank/DDBJ whole genome shotgun (WGS) entry which is preliminary data.</text>
</comment>
<dbReference type="EMBL" id="LVLJ01003353">
    <property type="protein sequence ID" value="OAE21732.1"/>
    <property type="molecule type" value="Genomic_DNA"/>
</dbReference>
<dbReference type="Pfam" id="PF02847">
    <property type="entry name" value="MA3"/>
    <property type="match status" value="1"/>
</dbReference>
<dbReference type="SMART" id="SM00543">
    <property type="entry name" value="MIF4G"/>
    <property type="match status" value="1"/>
</dbReference>
<dbReference type="GO" id="GO:0003723">
    <property type="term" value="F:RNA binding"/>
    <property type="evidence" value="ECO:0007669"/>
    <property type="project" value="InterPro"/>
</dbReference>
<gene>
    <name evidence="6" type="ORF">AXG93_1275s1430</name>
</gene>
<dbReference type="Pfam" id="PF02854">
    <property type="entry name" value="MIF4G"/>
    <property type="match status" value="1"/>
</dbReference>
<dbReference type="InterPro" id="IPR016024">
    <property type="entry name" value="ARM-type_fold"/>
</dbReference>
<evidence type="ECO:0000256" key="3">
    <source>
        <dbReference type="ARBA" id="ARBA00023242"/>
    </source>
</evidence>
<feature type="compositionally biased region" description="Acidic residues" evidence="4">
    <location>
        <begin position="46"/>
        <end position="57"/>
    </location>
</feature>
<dbReference type="SUPFAM" id="SSF48371">
    <property type="entry name" value="ARM repeat"/>
    <property type="match status" value="1"/>
</dbReference>
<evidence type="ECO:0000256" key="1">
    <source>
        <dbReference type="ARBA" id="ARBA00004604"/>
    </source>
</evidence>
<evidence type="ECO:0000259" key="5">
    <source>
        <dbReference type="PROSITE" id="PS51366"/>
    </source>
</evidence>
<dbReference type="InterPro" id="IPR050781">
    <property type="entry name" value="CWC22_splicing_factor"/>
</dbReference>
<evidence type="ECO:0000256" key="4">
    <source>
        <dbReference type="SAM" id="MobiDB-lite"/>
    </source>
</evidence>
<dbReference type="InterPro" id="IPR003890">
    <property type="entry name" value="MIF4G-like_typ-3"/>
</dbReference>
<evidence type="ECO:0000256" key="2">
    <source>
        <dbReference type="ARBA" id="ARBA00006856"/>
    </source>
</evidence>
<dbReference type="PANTHER" id="PTHR18034:SF4">
    <property type="entry name" value="NUCLEOLAR MIF4G DOMAIN-CONTAINING PROTEIN 1"/>
    <property type="match status" value="1"/>
</dbReference>
<keyword evidence="3" id="KW-0539">Nucleus</keyword>
<accession>A0A176VN32</accession>
<dbReference type="AlphaFoldDB" id="A0A176VN32"/>
<feature type="domain" description="MI" evidence="5">
    <location>
        <begin position="408"/>
        <end position="524"/>
    </location>
</feature>
<dbReference type="Proteomes" id="UP000077202">
    <property type="component" value="Unassembled WGS sequence"/>
</dbReference>
<dbReference type="PROSITE" id="PS51366">
    <property type="entry name" value="MI"/>
    <property type="match status" value="1"/>
</dbReference>
<proteinExistence type="inferred from homology"/>
<organism evidence="6 7">
    <name type="scientific">Marchantia polymorpha subsp. ruderalis</name>
    <dbReference type="NCBI Taxonomy" id="1480154"/>
    <lineage>
        <taxon>Eukaryota</taxon>
        <taxon>Viridiplantae</taxon>
        <taxon>Streptophyta</taxon>
        <taxon>Embryophyta</taxon>
        <taxon>Marchantiophyta</taxon>
        <taxon>Marchantiopsida</taxon>
        <taxon>Marchantiidae</taxon>
        <taxon>Marchantiales</taxon>
        <taxon>Marchantiaceae</taxon>
        <taxon>Marchantia</taxon>
    </lineage>
</organism>
<comment type="similarity">
    <text evidence="2">Belongs to the CWC22 family.</text>
</comment>
<dbReference type="Gene3D" id="1.25.40.180">
    <property type="match status" value="1"/>
</dbReference>
<dbReference type="SMART" id="SM00544">
    <property type="entry name" value="MA3"/>
    <property type="match status" value="1"/>
</dbReference>
<sequence length="617" mass="69162">MVKNMKAPVAVPAVKRKLKDADRTAKRKRKRKSAGTATDVKKVETSVEEEASEEEEVMVQKDESDTDDDEEHKVEENVVTTATTENSAAVKYVPPHLRQKQSAVSEDTVRLQRRIRGLLNRLSEANVESITSDVSTIFQANGRHMVTEILCNEIVGACIEGPRGNDQYAAVFAAFVAGMAASVGIDFGAKFVAALAKALEDQYVKEDNLAVRNLTMLLSHLYVFRLLPCELLYELLGVLCKRFQELDVATILTILQCVNAACGIGLRGDDPAAMKDFILSIQQRTADVKSQLAKATENSSGGLSKRVQFMLDTICEIKNNKKQSKELVPHARLKKWLQKLSVEDVQLRAVTWVKLIDTAQKGQWWLPTAADAEHASEVRGEMLGAMDAGALETDKMLQLAASQRMNTDARRAVFCMVMSGEDYLDAFEKILRLKLPGTQDREVLRVIVECCLQEKVFNKYYALLAAKICQHDKNHKFTMQYCLWDHFKQLDSMELRRSANLARFLGHLISSGSLSLSVLKAVDFADPRVMTPKVVMHFRIFLESLLTEYTDEKVWNSFSRIAPSPKFQELRDGLVLFFHQYMKSARVQEKEGSAGLLALRLKLAKKALKNVAGVLLK</sequence>
<dbReference type="GO" id="GO:0042274">
    <property type="term" value="P:ribosomal small subunit biogenesis"/>
    <property type="evidence" value="ECO:0007669"/>
    <property type="project" value="TreeGrafter"/>
</dbReference>
<dbReference type="GO" id="GO:0005730">
    <property type="term" value="C:nucleolus"/>
    <property type="evidence" value="ECO:0007669"/>
    <property type="project" value="UniProtKB-SubCell"/>
</dbReference>
<protein>
    <recommendedName>
        <fullName evidence="5">MI domain-containing protein</fullName>
    </recommendedName>
</protein>
<reference evidence="6" key="1">
    <citation type="submission" date="2016-03" db="EMBL/GenBank/DDBJ databases">
        <title>Mechanisms controlling the formation of the plant cell surface in tip-growing cells are functionally conserved among land plants.</title>
        <authorList>
            <person name="Honkanen S."/>
            <person name="Jones V.A."/>
            <person name="Morieri G."/>
            <person name="Champion C."/>
            <person name="Hetherington A.J."/>
            <person name="Kelly S."/>
            <person name="Saint-Marcoux D."/>
            <person name="Proust H."/>
            <person name="Prescott H."/>
            <person name="Dolan L."/>
        </authorList>
    </citation>
    <scope>NUCLEOTIDE SEQUENCE [LARGE SCALE GENOMIC DNA]</scope>
    <source>
        <tissue evidence="6">Whole gametophyte</tissue>
    </source>
</reference>
<name>A0A176VN32_MARPO</name>
<dbReference type="InterPro" id="IPR003891">
    <property type="entry name" value="Initiation_fac_eIF4g_MI"/>
</dbReference>
<evidence type="ECO:0000313" key="6">
    <source>
        <dbReference type="EMBL" id="OAE21732.1"/>
    </source>
</evidence>